<evidence type="ECO:0000313" key="8">
    <source>
        <dbReference type="Proteomes" id="UP000700596"/>
    </source>
</evidence>
<comment type="catalytic activity">
    <reaction evidence="3">
        <text>RX + glutathione = an S-substituted glutathione + a halide anion + H(+)</text>
        <dbReference type="Rhea" id="RHEA:16437"/>
        <dbReference type="ChEBI" id="CHEBI:15378"/>
        <dbReference type="ChEBI" id="CHEBI:16042"/>
        <dbReference type="ChEBI" id="CHEBI:17792"/>
        <dbReference type="ChEBI" id="CHEBI:57925"/>
        <dbReference type="ChEBI" id="CHEBI:90779"/>
        <dbReference type="EC" id="2.5.1.18"/>
    </reaction>
</comment>
<dbReference type="InterPro" id="IPR036282">
    <property type="entry name" value="Glutathione-S-Trfase_C_sf"/>
</dbReference>
<dbReference type="InterPro" id="IPR010987">
    <property type="entry name" value="Glutathione-S-Trfase_C-like"/>
</dbReference>
<evidence type="ECO:0000256" key="3">
    <source>
        <dbReference type="ARBA" id="ARBA00047960"/>
    </source>
</evidence>
<dbReference type="InterPro" id="IPR040079">
    <property type="entry name" value="Glutathione_S-Trfase"/>
</dbReference>
<dbReference type="GO" id="GO:0005737">
    <property type="term" value="C:cytoplasm"/>
    <property type="evidence" value="ECO:0007669"/>
    <property type="project" value="TreeGrafter"/>
</dbReference>
<dbReference type="SUPFAM" id="SSF47616">
    <property type="entry name" value="GST C-terminal domain-like"/>
    <property type="match status" value="1"/>
</dbReference>
<gene>
    <name evidence="7" type="ORF">B0J11DRAFT_555907</name>
</gene>
<dbReference type="PROSITE" id="PS50405">
    <property type="entry name" value="GST_CTER"/>
    <property type="match status" value="1"/>
</dbReference>
<protein>
    <recommendedName>
        <fullName evidence="1">glutathione transferase</fullName>
        <ecNumber evidence="1">2.5.1.18</ecNumber>
    </recommendedName>
</protein>
<evidence type="ECO:0000256" key="4">
    <source>
        <dbReference type="RuleBase" id="RU003494"/>
    </source>
</evidence>
<dbReference type="FunFam" id="3.40.30.10:FF:000016">
    <property type="entry name" value="Glutathione S-transferase F2"/>
    <property type="match status" value="1"/>
</dbReference>
<feature type="domain" description="GST N-terminal" evidence="5">
    <location>
        <begin position="1"/>
        <end position="83"/>
    </location>
</feature>
<dbReference type="Gene3D" id="1.20.1050.10">
    <property type="match status" value="1"/>
</dbReference>
<evidence type="ECO:0000256" key="2">
    <source>
        <dbReference type="ARBA" id="ARBA00022679"/>
    </source>
</evidence>
<dbReference type="PANTHER" id="PTHR43900">
    <property type="entry name" value="GLUTATHIONE S-TRANSFERASE RHO"/>
    <property type="match status" value="1"/>
</dbReference>
<dbReference type="EC" id="2.5.1.18" evidence="1"/>
<dbReference type="PANTHER" id="PTHR43900:SF3">
    <property type="entry name" value="GLUTATHIONE S-TRANSFERASE RHO"/>
    <property type="match status" value="1"/>
</dbReference>
<evidence type="ECO:0000313" key="7">
    <source>
        <dbReference type="EMBL" id="KAH7134868.1"/>
    </source>
</evidence>
<dbReference type="EMBL" id="JAGMWT010000002">
    <property type="protein sequence ID" value="KAH7134868.1"/>
    <property type="molecule type" value="Genomic_DNA"/>
</dbReference>
<reference evidence="7" key="1">
    <citation type="journal article" date="2021" name="Nat. Commun.">
        <title>Genetic determinants of endophytism in the Arabidopsis root mycobiome.</title>
        <authorList>
            <person name="Mesny F."/>
            <person name="Miyauchi S."/>
            <person name="Thiergart T."/>
            <person name="Pickel B."/>
            <person name="Atanasova L."/>
            <person name="Karlsson M."/>
            <person name="Huettel B."/>
            <person name="Barry K.W."/>
            <person name="Haridas S."/>
            <person name="Chen C."/>
            <person name="Bauer D."/>
            <person name="Andreopoulos W."/>
            <person name="Pangilinan J."/>
            <person name="LaButti K."/>
            <person name="Riley R."/>
            <person name="Lipzen A."/>
            <person name="Clum A."/>
            <person name="Drula E."/>
            <person name="Henrissat B."/>
            <person name="Kohler A."/>
            <person name="Grigoriev I.V."/>
            <person name="Martin F.M."/>
            <person name="Hacquard S."/>
        </authorList>
    </citation>
    <scope>NUCLEOTIDE SEQUENCE</scope>
    <source>
        <strain evidence="7">MPI-CAGE-CH-0243</strain>
    </source>
</reference>
<dbReference type="PROSITE" id="PS50404">
    <property type="entry name" value="GST_NTER"/>
    <property type="match status" value="1"/>
</dbReference>
<feature type="domain" description="GST C-terminal" evidence="6">
    <location>
        <begin position="88"/>
        <end position="217"/>
    </location>
</feature>
<evidence type="ECO:0000259" key="5">
    <source>
        <dbReference type="PROSITE" id="PS50404"/>
    </source>
</evidence>
<keyword evidence="2" id="KW-0808">Transferase</keyword>
<dbReference type="Pfam" id="PF02798">
    <property type="entry name" value="GST_N"/>
    <property type="match status" value="1"/>
</dbReference>
<sequence length="217" mass="25086">MTIIVYGARQTTRTQRVLFTLEKLKIPYELKHIDLPKHEHRKPEYVANHHPLAKVPAIEDNSTKLFESRAICRYLATKYPGVLSLPTDPVEIGRFEEAASVEYAYFEPAGSKLGWEKIFKKFVTGKEADLNAVAQLERELRQVLDYYEKLLADQTWLGGDKFSLIDVFHIPYFHFLVHDVGYEKDIESRPNVAAYWKKLGSDPAWKKITGEQQLNGF</sequence>
<dbReference type="Pfam" id="PF00043">
    <property type="entry name" value="GST_C"/>
    <property type="match status" value="1"/>
</dbReference>
<dbReference type="Gene3D" id="3.40.30.10">
    <property type="entry name" value="Glutaredoxin"/>
    <property type="match status" value="1"/>
</dbReference>
<dbReference type="InterPro" id="IPR004046">
    <property type="entry name" value="GST_C"/>
</dbReference>
<comment type="caution">
    <text evidence="7">The sequence shown here is derived from an EMBL/GenBank/DDBJ whole genome shotgun (WGS) entry which is preliminary data.</text>
</comment>
<name>A0A9P9ITJ8_9PLEO</name>
<dbReference type="GO" id="GO:0043295">
    <property type="term" value="F:glutathione binding"/>
    <property type="evidence" value="ECO:0007669"/>
    <property type="project" value="TreeGrafter"/>
</dbReference>
<evidence type="ECO:0000259" key="6">
    <source>
        <dbReference type="PROSITE" id="PS50405"/>
    </source>
</evidence>
<accession>A0A9P9ITJ8</accession>
<dbReference type="Proteomes" id="UP000700596">
    <property type="component" value="Unassembled WGS sequence"/>
</dbReference>
<dbReference type="SFLD" id="SFLDG00358">
    <property type="entry name" value="Main_(cytGST)"/>
    <property type="match status" value="1"/>
</dbReference>
<dbReference type="AlphaFoldDB" id="A0A9P9ITJ8"/>
<dbReference type="InterPro" id="IPR004045">
    <property type="entry name" value="Glutathione_S-Trfase_N"/>
</dbReference>
<dbReference type="GO" id="GO:0004364">
    <property type="term" value="F:glutathione transferase activity"/>
    <property type="evidence" value="ECO:0007669"/>
    <property type="project" value="UniProtKB-EC"/>
</dbReference>
<dbReference type="InterPro" id="IPR036249">
    <property type="entry name" value="Thioredoxin-like_sf"/>
</dbReference>
<keyword evidence="8" id="KW-1185">Reference proteome</keyword>
<proteinExistence type="inferred from homology"/>
<comment type="similarity">
    <text evidence="4">Belongs to the GST superfamily.</text>
</comment>
<dbReference type="SUPFAM" id="SSF52833">
    <property type="entry name" value="Thioredoxin-like"/>
    <property type="match status" value="1"/>
</dbReference>
<dbReference type="SFLD" id="SFLDS00019">
    <property type="entry name" value="Glutathione_Transferase_(cytos"/>
    <property type="match status" value="1"/>
</dbReference>
<organism evidence="7 8">
    <name type="scientific">Dendryphion nanum</name>
    <dbReference type="NCBI Taxonomy" id="256645"/>
    <lineage>
        <taxon>Eukaryota</taxon>
        <taxon>Fungi</taxon>
        <taxon>Dikarya</taxon>
        <taxon>Ascomycota</taxon>
        <taxon>Pezizomycotina</taxon>
        <taxon>Dothideomycetes</taxon>
        <taxon>Pleosporomycetidae</taxon>
        <taxon>Pleosporales</taxon>
        <taxon>Torulaceae</taxon>
        <taxon>Dendryphion</taxon>
    </lineage>
</organism>
<evidence type="ECO:0000256" key="1">
    <source>
        <dbReference type="ARBA" id="ARBA00012452"/>
    </source>
</evidence>
<dbReference type="OrthoDB" id="249703at2759"/>
<dbReference type="GO" id="GO:0006749">
    <property type="term" value="P:glutathione metabolic process"/>
    <property type="evidence" value="ECO:0007669"/>
    <property type="project" value="TreeGrafter"/>
</dbReference>